<proteinExistence type="predicted"/>
<evidence type="ECO:0000313" key="2">
    <source>
        <dbReference type="Proteomes" id="UP001054945"/>
    </source>
</evidence>
<accession>A0AAV4MIT8</accession>
<sequence>MNQSRCPEGNPSIKQKRLDNRKHKILCQAQNGSILRQRGQELRESRDINVTMSHSGSREDLEGSLSKCDITLSRFCAWKRLMFLYMCWFQVSVTVMQGERKNKCCVTLLLGRFLKDEMPGHECLAVRLLQD</sequence>
<reference evidence="1 2" key="1">
    <citation type="submission" date="2021-06" db="EMBL/GenBank/DDBJ databases">
        <title>Caerostris extrusa draft genome.</title>
        <authorList>
            <person name="Kono N."/>
            <person name="Arakawa K."/>
        </authorList>
    </citation>
    <scope>NUCLEOTIDE SEQUENCE [LARGE SCALE GENOMIC DNA]</scope>
</reference>
<name>A0AAV4MIT8_CAEEX</name>
<keyword evidence="2" id="KW-1185">Reference proteome</keyword>
<evidence type="ECO:0000313" key="1">
    <source>
        <dbReference type="EMBL" id="GIX72205.1"/>
    </source>
</evidence>
<dbReference type="Proteomes" id="UP001054945">
    <property type="component" value="Unassembled WGS sequence"/>
</dbReference>
<dbReference type="EMBL" id="BPLR01002291">
    <property type="protein sequence ID" value="GIX72205.1"/>
    <property type="molecule type" value="Genomic_DNA"/>
</dbReference>
<protein>
    <submittedName>
        <fullName evidence="1">Uncharacterized protein</fullName>
    </submittedName>
</protein>
<comment type="caution">
    <text evidence="1">The sequence shown here is derived from an EMBL/GenBank/DDBJ whole genome shotgun (WGS) entry which is preliminary data.</text>
</comment>
<gene>
    <name evidence="1" type="ORF">CEXT_775331</name>
</gene>
<dbReference type="AlphaFoldDB" id="A0AAV4MIT8"/>
<organism evidence="1 2">
    <name type="scientific">Caerostris extrusa</name>
    <name type="common">Bark spider</name>
    <name type="synonym">Caerostris bankana</name>
    <dbReference type="NCBI Taxonomy" id="172846"/>
    <lineage>
        <taxon>Eukaryota</taxon>
        <taxon>Metazoa</taxon>
        <taxon>Ecdysozoa</taxon>
        <taxon>Arthropoda</taxon>
        <taxon>Chelicerata</taxon>
        <taxon>Arachnida</taxon>
        <taxon>Araneae</taxon>
        <taxon>Araneomorphae</taxon>
        <taxon>Entelegynae</taxon>
        <taxon>Araneoidea</taxon>
        <taxon>Araneidae</taxon>
        <taxon>Caerostris</taxon>
    </lineage>
</organism>